<evidence type="ECO:0000313" key="1">
    <source>
        <dbReference type="EMBL" id="MDK6028702.1"/>
    </source>
</evidence>
<dbReference type="EMBL" id="JASNVW010000002">
    <property type="protein sequence ID" value="MDK6028702.1"/>
    <property type="molecule type" value="Genomic_DNA"/>
</dbReference>
<name>A0ABD4Z5W7_9CREN</name>
<keyword evidence="2" id="KW-1185">Reference proteome</keyword>
<dbReference type="RefSeq" id="WP_285273677.1">
    <property type="nucleotide sequence ID" value="NZ_JASNVW010000002.1"/>
</dbReference>
<reference evidence="1 2" key="1">
    <citation type="submission" date="2023-05" db="EMBL/GenBank/DDBJ databases">
        <title>A new hyperthermophilic archaea 'Ignisphaera cupida' sp. nov. and description of the family 'Ignisphaeraceae' fam. nov.</title>
        <authorList>
            <person name="Podosokorskaya O.A."/>
            <person name="Elcheninov A.G."/>
            <person name="Klukina A."/>
            <person name="Merkel A.Y."/>
        </authorList>
    </citation>
    <scope>NUCLEOTIDE SEQUENCE [LARGE SCALE GENOMIC DNA]</scope>
    <source>
        <strain evidence="1 2">4213-co</strain>
    </source>
</reference>
<dbReference type="AlphaFoldDB" id="A0ABD4Z5W7"/>
<comment type="caution">
    <text evidence="1">The sequence shown here is derived from an EMBL/GenBank/DDBJ whole genome shotgun (WGS) entry which is preliminary data.</text>
</comment>
<dbReference type="Proteomes" id="UP001529235">
    <property type="component" value="Unassembled WGS sequence"/>
</dbReference>
<sequence length="82" mass="9588">MNSTNYAETELRTLIKKVLARNPNGLTFDYLRNELEEIEMIYVDGTKLRKIIAEMIREGTICKEPSPQLKKFVLKLCKQLNK</sequence>
<gene>
    <name evidence="1" type="ORF">QPL79_04945</name>
</gene>
<organism evidence="1 2">
    <name type="scientific">Ignisphaera cupida</name>
    <dbReference type="NCBI Taxonomy" id="3050454"/>
    <lineage>
        <taxon>Archaea</taxon>
        <taxon>Thermoproteota</taxon>
        <taxon>Thermoprotei</taxon>
        <taxon>Desulfurococcales</taxon>
        <taxon>Desulfurococcaceae</taxon>
        <taxon>Ignisphaera</taxon>
    </lineage>
</organism>
<protein>
    <submittedName>
        <fullName evidence="1">Uncharacterized protein</fullName>
    </submittedName>
</protein>
<proteinExistence type="predicted"/>
<evidence type="ECO:0000313" key="2">
    <source>
        <dbReference type="Proteomes" id="UP001529235"/>
    </source>
</evidence>
<accession>A0ABD4Z5W7</accession>